<dbReference type="EMBL" id="CP053832">
    <property type="protein sequence ID" value="QKF83641.1"/>
    <property type="molecule type" value="Genomic_DNA"/>
</dbReference>
<dbReference type="GO" id="GO:0006412">
    <property type="term" value="P:translation"/>
    <property type="evidence" value="ECO:0007669"/>
    <property type="project" value="UniProtKB-UniRule"/>
</dbReference>
<evidence type="ECO:0000313" key="11">
    <source>
        <dbReference type="Proteomes" id="UP000509722"/>
    </source>
</evidence>
<evidence type="ECO:0000313" key="8">
    <source>
        <dbReference type="EMBL" id="PKZ29198.1"/>
    </source>
</evidence>
<evidence type="ECO:0000313" key="9">
    <source>
        <dbReference type="EMBL" id="QKF83641.1"/>
    </source>
</evidence>
<evidence type="ECO:0000313" key="6">
    <source>
        <dbReference type="EMBL" id="MCZ6159648.1"/>
    </source>
</evidence>
<organism evidence="8 10">
    <name type="scientific">Campylobacter ureolyticus</name>
    <dbReference type="NCBI Taxonomy" id="827"/>
    <lineage>
        <taxon>Bacteria</taxon>
        <taxon>Pseudomonadati</taxon>
        <taxon>Campylobacterota</taxon>
        <taxon>Epsilonproteobacteria</taxon>
        <taxon>Campylobacterales</taxon>
        <taxon>Campylobacteraceae</taxon>
        <taxon>Campylobacter</taxon>
    </lineage>
</organism>
<dbReference type="EMBL" id="PKHU01000004">
    <property type="protein sequence ID" value="PKZ29198.1"/>
    <property type="molecule type" value="Genomic_DNA"/>
</dbReference>
<dbReference type="RefSeq" id="WP_016646191.1">
    <property type="nucleotide sequence ID" value="NZ_BQNW01000001.1"/>
</dbReference>
<dbReference type="Proteomes" id="UP001075225">
    <property type="component" value="Unassembled WGS sequence"/>
</dbReference>
<dbReference type="GeneID" id="77175019"/>
<evidence type="ECO:0000313" key="10">
    <source>
        <dbReference type="Proteomes" id="UP000234639"/>
    </source>
</evidence>
<dbReference type="Proteomes" id="UP001075461">
    <property type="component" value="Unassembled WGS sequence"/>
</dbReference>
<reference evidence="6" key="3">
    <citation type="submission" date="2022-12" db="EMBL/GenBank/DDBJ databases">
        <title>Species Delineation and Comparative Genomics within the Campylobacter ureolyticus Complex.</title>
        <authorList>
            <person name="Maki J."/>
            <person name="Howard M."/>
            <person name="Connelly S."/>
            <person name="Hardy D.J."/>
            <person name="Cameron A."/>
        </authorList>
    </citation>
    <scope>NUCLEOTIDE SEQUENCE</scope>
    <source>
        <strain evidence="7">URMC_786</strain>
        <strain evidence="6">URMC_787</strain>
    </source>
</reference>
<dbReference type="Proteomes" id="UP000509722">
    <property type="component" value="Chromosome"/>
</dbReference>
<dbReference type="AlphaFoldDB" id="A0A2I1NA02"/>
<keyword evidence="2 5" id="KW-0689">Ribosomal protein</keyword>
<dbReference type="PROSITE" id="PS00579">
    <property type="entry name" value="RIBOSOMAL_L29"/>
    <property type="match status" value="1"/>
</dbReference>
<keyword evidence="3 5" id="KW-0687">Ribonucleoprotein</keyword>
<dbReference type="HAMAP" id="MF_00374">
    <property type="entry name" value="Ribosomal_uL29"/>
    <property type="match status" value="1"/>
</dbReference>
<evidence type="ECO:0000256" key="1">
    <source>
        <dbReference type="ARBA" id="ARBA00009254"/>
    </source>
</evidence>
<dbReference type="GO" id="GO:0003735">
    <property type="term" value="F:structural constituent of ribosome"/>
    <property type="evidence" value="ECO:0007669"/>
    <property type="project" value="InterPro"/>
</dbReference>
<dbReference type="EMBL" id="JAPXGP010000001">
    <property type="protein sequence ID" value="MCZ6160799.1"/>
    <property type="molecule type" value="Genomic_DNA"/>
</dbReference>
<dbReference type="Proteomes" id="UP000234639">
    <property type="component" value="Unassembled WGS sequence"/>
</dbReference>
<evidence type="ECO:0000256" key="5">
    <source>
        <dbReference type="HAMAP-Rule" id="MF_00374"/>
    </source>
</evidence>
<dbReference type="GO" id="GO:0005840">
    <property type="term" value="C:ribosome"/>
    <property type="evidence" value="ECO:0007669"/>
    <property type="project" value="UniProtKB-KW"/>
</dbReference>
<evidence type="ECO:0000256" key="4">
    <source>
        <dbReference type="ARBA" id="ARBA00035204"/>
    </source>
</evidence>
<dbReference type="OrthoDB" id="5373225at2"/>
<dbReference type="GO" id="GO:1990904">
    <property type="term" value="C:ribonucleoprotein complex"/>
    <property type="evidence" value="ECO:0007669"/>
    <property type="project" value="UniProtKB-KW"/>
</dbReference>
<dbReference type="EMBL" id="JAPXGO010000002">
    <property type="protein sequence ID" value="MCZ6159648.1"/>
    <property type="molecule type" value="Genomic_DNA"/>
</dbReference>
<reference evidence="8 10" key="1">
    <citation type="submission" date="2017-12" db="EMBL/GenBank/DDBJ databases">
        <title>Phylogenetic diversity of female urinary microbiome.</title>
        <authorList>
            <person name="Thomas-White K."/>
            <person name="Wolfe A.J."/>
        </authorList>
    </citation>
    <scope>NUCLEOTIDE SEQUENCE [LARGE SCALE GENOMIC DNA]</scope>
    <source>
        <strain evidence="8 10">UMB0112</strain>
    </source>
</reference>
<reference evidence="9 11" key="2">
    <citation type="submission" date="2020-05" db="EMBL/GenBank/DDBJ databases">
        <title>Complete genome sequencing of Campylobacter and Arcobacter type strains.</title>
        <authorList>
            <person name="Miller W.G."/>
            <person name="Yee E."/>
        </authorList>
    </citation>
    <scope>NUCLEOTIDE SEQUENCE [LARGE SCALE GENOMIC DNA]</scope>
    <source>
        <strain evidence="9 11">LMG 6451</strain>
    </source>
</reference>
<evidence type="ECO:0000256" key="3">
    <source>
        <dbReference type="ARBA" id="ARBA00023274"/>
    </source>
</evidence>
<evidence type="ECO:0000313" key="7">
    <source>
        <dbReference type="EMBL" id="MCZ6160799.1"/>
    </source>
</evidence>
<dbReference type="InterPro" id="IPR018254">
    <property type="entry name" value="Ribosomal_uL29_CS"/>
</dbReference>
<dbReference type="InterPro" id="IPR036049">
    <property type="entry name" value="Ribosomal_uL29_sf"/>
</dbReference>
<dbReference type="NCBIfam" id="TIGR00012">
    <property type="entry name" value="L29"/>
    <property type="match status" value="1"/>
</dbReference>
<dbReference type="InterPro" id="IPR001854">
    <property type="entry name" value="Ribosomal_uL29"/>
</dbReference>
<dbReference type="CDD" id="cd00427">
    <property type="entry name" value="Ribosomal_L29_HIP"/>
    <property type="match status" value="1"/>
</dbReference>
<dbReference type="Gene3D" id="1.10.287.310">
    <property type="match status" value="1"/>
</dbReference>
<accession>A0A2I1NA02</accession>
<evidence type="ECO:0000256" key="2">
    <source>
        <dbReference type="ARBA" id="ARBA00022980"/>
    </source>
</evidence>
<proteinExistence type="inferred from homology"/>
<protein>
    <recommendedName>
        <fullName evidence="4 5">Large ribosomal subunit protein uL29</fullName>
    </recommendedName>
</protein>
<comment type="similarity">
    <text evidence="1 5">Belongs to the universal ribosomal protein uL29 family.</text>
</comment>
<dbReference type="Pfam" id="PF00831">
    <property type="entry name" value="Ribosomal_L29"/>
    <property type="match status" value="1"/>
</dbReference>
<dbReference type="SUPFAM" id="SSF46561">
    <property type="entry name" value="Ribosomal protein L29 (L29p)"/>
    <property type="match status" value="1"/>
</dbReference>
<sequence length="64" mass="7390">MNYTEIKDKSVAELNTMLIEKKKLLFELKRKLKTMQLTNPNEIREVKKDIARVKTAITAVNKGA</sequence>
<name>A0A2I1NA02_9BACT</name>
<gene>
    <name evidence="5 6" type="primary">rpmC</name>
    <name evidence="9" type="ORF">CURT_0109</name>
    <name evidence="8" type="ORF">CYJ41_04995</name>
    <name evidence="6" type="ORF">O6B32_04050</name>
    <name evidence="7" type="ORF">O6B92_00360</name>
</gene>